<sequence length="39" mass="4326">MKLVTGVVLNFLCGNNQPADLDLSIDVGNRYVDLERFVS</sequence>
<evidence type="ECO:0000313" key="1">
    <source>
        <dbReference type="EMBL" id="VFR31446.1"/>
    </source>
</evidence>
<organism evidence="1">
    <name type="scientific">plant metagenome</name>
    <dbReference type="NCBI Taxonomy" id="1297885"/>
    <lineage>
        <taxon>unclassified sequences</taxon>
        <taxon>metagenomes</taxon>
        <taxon>organismal metagenomes</taxon>
    </lineage>
</organism>
<dbReference type="EMBL" id="CAADIA010000006">
    <property type="protein sequence ID" value="VFR31446.1"/>
    <property type="molecule type" value="Genomic_DNA"/>
</dbReference>
<dbReference type="AlphaFoldDB" id="A0A484Q0Q0"/>
<accession>A0A484Q0Q0</accession>
<protein>
    <submittedName>
        <fullName evidence="1">Uncharacterized protein</fullName>
    </submittedName>
</protein>
<dbReference type="EMBL" id="CAADIF010000005">
    <property type="protein sequence ID" value="VFR60277.1"/>
    <property type="molecule type" value="Genomic_DNA"/>
</dbReference>
<name>A0A484Q0Q0_9ZZZZ</name>
<evidence type="ECO:0000313" key="2">
    <source>
        <dbReference type="EMBL" id="VFR60277.1"/>
    </source>
</evidence>
<reference evidence="1" key="1">
    <citation type="submission" date="2019-03" db="EMBL/GenBank/DDBJ databases">
        <authorList>
            <person name="Danneels B."/>
        </authorList>
    </citation>
    <scope>NUCLEOTIDE SEQUENCE</scope>
</reference>
<proteinExistence type="predicted"/>
<gene>
    <name evidence="1" type="ORF">ANK1_3934</name>
    <name evidence="2" type="ORF">ANK2_3935</name>
</gene>